<gene>
    <name evidence="1" type="ORF">MGAL_10B049112</name>
</gene>
<name>A0A8B6E273_MYTGA</name>
<dbReference type="SUPFAM" id="SSF50044">
    <property type="entry name" value="SH3-domain"/>
    <property type="match status" value="1"/>
</dbReference>
<sequence>MKGVKAFMCKISGKHPQEGGNDLLHQNDIKQKQKAETISGPTLAEQYIVIADYKKADKWDLNLKAGMVLEVIEKSDSGELY</sequence>
<dbReference type="EMBL" id="UYJE01004340">
    <property type="protein sequence ID" value="VDI27227.1"/>
    <property type="molecule type" value="Genomic_DNA"/>
</dbReference>
<proteinExistence type="predicted"/>
<dbReference type="OrthoDB" id="10255964at2759"/>
<evidence type="ECO:0000313" key="1">
    <source>
        <dbReference type="EMBL" id="VDI27227.1"/>
    </source>
</evidence>
<protein>
    <recommendedName>
        <fullName evidence="3">SH3 domain-containing protein</fullName>
    </recommendedName>
</protein>
<dbReference type="Proteomes" id="UP000596742">
    <property type="component" value="Unassembled WGS sequence"/>
</dbReference>
<dbReference type="AlphaFoldDB" id="A0A8B6E273"/>
<reference evidence="1" key="1">
    <citation type="submission" date="2018-11" db="EMBL/GenBank/DDBJ databases">
        <authorList>
            <person name="Alioto T."/>
            <person name="Alioto T."/>
        </authorList>
    </citation>
    <scope>NUCLEOTIDE SEQUENCE</scope>
</reference>
<evidence type="ECO:0000313" key="2">
    <source>
        <dbReference type="Proteomes" id="UP000596742"/>
    </source>
</evidence>
<organism evidence="1 2">
    <name type="scientific">Mytilus galloprovincialis</name>
    <name type="common">Mediterranean mussel</name>
    <dbReference type="NCBI Taxonomy" id="29158"/>
    <lineage>
        <taxon>Eukaryota</taxon>
        <taxon>Metazoa</taxon>
        <taxon>Spiralia</taxon>
        <taxon>Lophotrochozoa</taxon>
        <taxon>Mollusca</taxon>
        <taxon>Bivalvia</taxon>
        <taxon>Autobranchia</taxon>
        <taxon>Pteriomorphia</taxon>
        <taxon>Mytilida</taxon>
        <taxon>Mytiloidea</taxon>
        <taxon>Mytilidae</taxon>
        <taxon>Mytilinae</taxon>
        <taxon>Mytilus</taxon>
    </lineage>
</organism>
<accession>A0A8B6E273</accession>
<dbReference type="Gene3D" id="2.30.30.40">
    <property type="entry name" value="SH3 Domains"/>
    <property type="match status" value="1"/>
</dbReference>
<evidence type="ECO:0008006" key="3">
    <source>
        <dbReference type="Google" id="ProtNLM"/>
    </source>
</evidence>
<comment type="caution">
    <text evidence="1">The sequence shown here is derived from an EMBL/GenBank/DDBJ whole genome shotgun (WGS) entry which is preliminary data.</text>
</comment>
<dbReference type="InterPro" id="IPR036028">
    <property type="entry name" value="SH3-like_dom_sf"/>
</dbReference>
<keyword evidence="2" id="KW-1185">Reference proteome</keyword>